<gene>
    <name evidence="2" type="ORF">PWYN_09460</name>
</gene>
<reference evidence="2 3" key="2">
    <citation type="submission" date="2014-10" db="EMBL/GenBank/DDBJ databases">
        <title>Comparative genomics of the Paenibacillus odorifer group.</title>
        <authorList>
            <person name="Tsai Y.-C."/>
            <person name="Martin N."/>
            <person name="Korlach J."/>
            <person name="Wiedmann M."/>
        </authorList>
    </citation>
    <scope>NUCLEOTIDE SEQUENCE [LARGE SCALE GENOMIC DNA]</scope>
    <source>
        <strain evidence="2 3">DSM 18334</strain>
    </source>
</reference>
<dbReference type="OrthoDB" id="2627548at2"/>
<dbReference type="RefSeq" id="WP_036650557.1">
    <property type="nucleotide sequence ID" value="NZ_JQCR01000002.1"/>
</dbReference>
<dbReference type="EMBL" id="JQCR01000002">
    <property type="protein sequence ID" value="KGE19540.1"/>
    <property type="molecule type" value="Genomic_DNA"/>
</dbReference>
<dbReference type="Proteomes" id="UP000029734">
    <property type="component" value="Unassembled WGS sequence"/>
</dbReference>
<feature type="transmembrane region" description="Helical" evidence="1">
    <location>
        <begin position="40"/>
        <end position="60"/>
    </location>
</feature>
<evidence type="ECO:0000313" key="2">
    <source>
        <dbReference type="EMBL" id="KGE19540.1"/>
    </source>
</evidence>
<evidence type="ECO:0000313" key="3">
    <source>
        <dbReference type="Proteomes" id="UP000029734"/>
    </source>
</evidence>
<protein>
    <submittedName>
        <fullName evidence="2">Uncharacterized protein</fullName>
    </submittedName>
</protein>
<dbReference type="STRING" id="268407.PWYN_09460"/>
<keyword evidence="1" id="KW-0812">Transmembrane</keyword>
<evidence type="ECO:0000256" key="1">
    <source>
        <dbReference type="SAM" id="Phobius"/>
    </source>
</evidence>
<name>A0A098MAG3_9BACL</name>
<keyword evidence="1" id="KW-1133">Transmembrane helix</keyword>
<keyword evidence="1" id="KW-0472">Membrane</keyword>
<proteinExistence type="predicted"/>
<sequence length="64" mass="7132">MDKKQQQNLGMLFVASIFSLTVSRIIESNGSNLVDFTQGVLTGMGIVGMLLTIVTFGRYYKRSR</sequence>
<organism evidence="2 3">
    <name type="scientific">Paenibacillus wynnii</name>
    <dbReference type="NCBI Taxonomy" id="268407"/>
    <lineage>
        <taxon>Bacteria</taxon>
        <taxon>Bacillati</taxon>
        <taxon>Bacillota</taxon>
        <taxon>Bacilli</taxon>
        <taxon>Bacillales</taxon>
        <taxon>Paenibacillaceae</taxon>
        <taxon>Paenibacillus</taxon>
    </lineage>
</organism>
<dbReference type="eggNOG" id="ENOG503065Y">
    <property type="taxonomic scope" value="Bacteria"/>
</dbReference>
<comment type="caution">
    <text evidence="2">The sequence shown here is derived from an EMBL/GenBank/DDBJ whole genome shotgun (WGS) entry which is preliminary data.</text>
</comment>
<keyword evidence="3" id="KW-1185">Reference proteome</keyword>
<accession>A0A098MAG3</accession>
<dbReference type="AlphaFoldDB" id="A0A098MAG3"/>
<reference evidence="2 3" key="1">
    <citation type="submission" date="2014-08" db="EMBL/GenBank/DDBJ databases">
        <authorList>
            <person name="den Bakker H.C."/>
        </authorList>
    </citation>
    <scope>NUCLEOTIDE SEQUENCE [LARGE SCALE GENOMIC DNA]</scope>
    <source>
        <strain evidence="2 3">DSM 18334</strain>
    </source>
</reference>